<dbReference type="HOGENOM" id="CLU_2905669_0_0_1"/>
<evidence type="ECO:0000313" key="2">
    <source>
        <dbReference type="EMBL" id="KIK46817.1"/>
    </source>
</evidence>
<reference evidence="3" key="2">
    <citation type="submission" date="2015-01" db="EMBL/GenBank/DDBJ databases">
        <title>Evolutionary Origins and Diversification of the Mycorrhizal Mutualists.</title>
        <authorList>
            <consortium name="DOE Joint Genome Institute"/>
            <consortium name="Mycorrhizal Genomics Consortium"/>
            <person name="Kohler A."/>
            <person name="Kuo A."/>
            <person name="Nagy L.G."/>
            <person name="Floudas D."/>
            <person name="Copeland A."/>
            <person name="Barry K.W."/>
            <person name="Cichocki N."/>
            <person name="Veneault-Fourrey C."/>
            <person name="LaButti K."/>
            <person name="Lindquist E.A."/>
            <person name="Lipzen A."/>
            <person name="Lundell T."/>
            <person name="Morin E."/>
            <person name="Murat C."/>
            <person name="Riley R."/>
            <person name="Ohm R."/>
            <person name="Sun H."/>
            <person name="Tunlid A."/>
            <person name="Henrissat B."/>
            <person name="Grigoriev I.V."/>
            <person name="Hibbett D.S."/>
            <person name="Martin F."/>
        </authorList>
    </citation>
    <scope>NUCLEOTIDE SEQUENCE [LARGE SCALE GENOMIC DNA]</scope>
    <source>
        <strain evidence="3">UH-Slu-Lm8-n1</strain>
    </source>
</reference>
<evidence type="ECO:0000313" key="3">
    <source>
        <dbReference type="Proteomes" id="UP000054485"/>
    </source>
</evidence>
<reference evidence="2 3" key="1">
    <citation type="submission" date="2014-04" db="EMBL/GenBank/DDBJ databases">
        <authorList>
            <consortium name="DOE Joint Genome Institute"/>
            <person name="Kuo A."/>
            <person name="Ruytinx J."/>
            <person name="Rineau F."/>
            <person name="Colpaert J."/>
            <person name="Kohler A."/>
            <person name="Nagy L.G."/>
            <person name="Floudas D."/>
            <person name="Copeland A."/>
            <person name="Barry K.W."/>
            <person name="Cichocki N."/>
            <person name="Veneault-Fourrey C."/>
            <person name="LaButti K."/>
            <person name="Lindquist E.A."/>
            <person name="Lipzen A."/>
            <person name="Lundell T."/>
            <person name="Morin E."/>
            <person name="Murat C."/>
            <person name="Sun H."/>
            <person name="Tunlid A."/>
            <person name="Henrissat B."/>
            <person name="Grigoriev I.V."/>
            <person name="Hibbett D.S."/>
            <person name="Martin F."/>
            <person name="Nordberg H.P."/>
            <person name="Cantor M.N."/>
            <person name="Hua S.X."/>
        </authorList>
    </citation>
    <scope>NUCLEOTIDE SEQUENCE [LARGE SCALE GENOMIC DNA]</scope>
    <source>
        <strain evidence="2 3">UH-Slu-Lm8-n1</strain>
    </source>
</reference>
<accession>A0A0D0BLN9</accession>
<evidence type="ECO:0000256" key="1">
    <source>
        <dbReference type="SAM" id="MobiDB-lite"/>
    </source>
</evidence>
<sequence length="62" mass="7051">MDHACCCLTIPFRNYLKGNSSTTPQVPTDIALKVRHKFIISDPRPSPSYKDQDVWSQGLHHV</sequence>
<protein>
    <submittedName>
        <fullName evidence="2">Uncharacterized protein</fullName>
    </submittedName>
</protein>
<dbReference type="InParanoid" id="A0A0D0BLN9"/>
<dbReference type="AlphaFoldDB" id="A0A0D0BLN9"/>
<dbReference type="Proteomes" id="UP000054485">
    <property type="component" value="Unassembled WGS sequence"/>
</dbReference>
<feature type="region of interest" description="Disordered" evidence="1">
    <location>
        <begin position="42"/>
        <end position="62"/>
    </location>
</feature>
<name>A0A0D0BLN9_9AGAM</name>
<gene>
    <name evidence="2" type="ORF">CY34DRAFT_799982</name>
</gene>
<dbReference type="EMBL" id="KN835154">
    <property type="protein sequence ID" value="KIK46817.1"/>
    <property type="molecule type" value="Genomic_DNA"/>
</dbReference>
<keyword evidence="3" id="KW-1185">Reference proteome</keyword>
<organism evidence="2 3">
    <name type="scientific">Suillus luteus UH-Slu-Lm8-n1</name>
    <dbReference type="NCBI Taxonomy" id="930992"/>
    <lineage>
        <taxon>Eukaryota</taxon>
        <taxon>Fungi</taxon>
        <taxon>Dikarya</taxon>
        <taxon>Basidiomycota</taxon>
        <taxon>Agaricomycotina</taxon>
        <taxon>Agaricomycetes</taxon>
        <taxon>Agaricomycetidae</taxon>
        <taxon>Boletales</taxon>
        <taxon>Suillineae</taxon>
        <taxon>Suillaceae</taxon>
        <taxon>Suillus</taxon>
    </lineage>
</organism>
<proteinExistence type="predicted"/>
<dbReference type="OrthoDB" id="1393670at2759"/>